<evidence type="ECO:0000256" key="3">
    <source>
        <dbReference type="ARBA" id="ARBA00022737"/>
    </source>
</evidence>
<dbReference type="Gene3D" id="1.10.287.1490">
    <property type="match status" value="1"/>
</dbReference>
<organism evidence="11 12">
    <name type="scientific">Rotaria magnacalcarata</name>
    <dbReference type="NCBI Taxonomy" id="392030"/>
    <lineage>
        <taxon>Eukaryota</taxon>
        <taxon>Metazoa</taxon>
        <taxon>Spiralia</taxon>
        <taxon>Gnathifera</taxon>
        <taxon>Rotifera</taxon>
        <taxon>Eurotatoria</taxon>
        <taxon>Bdelloidea</taxon>
        <taxon>Philodinida</taxon>
        <taxon>Philodinidae</taxon>
        <taxon>Rotaria</taxon>
    </lineage>
</organism>
<dbReference type="InterPro" id="IPR001258">
    <property type="entry name" value="NHL_repeat"/>
</dbReference>
<evidence type="ECO:0000256" key="5">
    <source>
        <dbReference type="ARBA" id="ARBA00022833"/>
    </source>
</evidence>
<dbReference type="Gene3D" id="3.30.40.10">
    <property type="entry name" value="Zinc/RING finger domain, C3HC4 (zinc finger)"/>
    <property type="match status" value="2"/>
</dbReference>
<dbReference type="GO" id="GO:0005576">
    <property type="term" value="C:extracellular region"/>
    <property type="evidence" value="ECO:0007669"/>
    <property type="project" value="TreeGrafter"/>
</dbReference>
<evidence type="ECO:0000256" key="7">
    <source>
        <dbReference type="PROSITE-ProRule" id="PRU00175"/>
    </source>
</evidence>
<sequence>MISSSFYEYVDRENIDPDLICRICRSPLIDPILVQCGDTYCRLCIENYMGSGSNCPSQLCNQLLNTDHLIPNPPLRVVISILDKLKVRCQLCEKTNIDRGTFDEHIKASCSEYRIDCPGKNIGCQWFGPRNAYDEHTKTCLFEKLRPMVDILYKVIENQRLDIEKLQKQTEQQTTEIGQLNTQVDQQKTKLEQQKTELGQQKTEIELQKSKFEQLEAQLQQQPIRIGGIQSQNQNQNHEILSIRQQITTLEEEMNKPRSAIHWLINIPANAKWTQNGVTIAGGHGRGNATNQLFWPYGLFVDDDQTVVIADLGNHRIIQWKNGNTTHGQVVAGGKGQGNGLNQLNGPRDVLIDKETDSLIICDRENRRVVRWSRRSGTTQGEILIDNIACHGLAMNEQKYLYVSDIGKHEVRRYQLGDKNDTLVAGGNGNGTGLNQLNSPRCLFVDRQQNVYVSDYYNHRVMKWNKGAKEGIVVAGSQGEGNALTQLYYPQGIFVDTLGTLYVADSWNHRVMRWTRGDKKQGTVIAGGNGQGAGANQFNYPRGLSFDRHGNLYVADEDNHRVQRFSIE</sequence>
<dbReference type="GO" id="GO:0008270">
    <property type="term" value="F:zinc ion binding"/>
    <property type="evidence" value="ECO:0007669"/>
    <property type="project" value="UniProtKB-KW"/>
</dbReference>
<keyword evidence="1" id="KW-0479">Metal-binding</keyword>
<dbReference type="PANTHER" id="PTHR10680">
    <property type="entry name" value="PEPTIDYL-GLYCINE ALPHA-AMIDATING MONOOXYGENASE"/>
    <property type="match status" value="1"/>
</dbReference>
<evidence type="ECO:0000256" key="1">
    <source>
        <dbReference type="ARBA" id="ARBA00022723"/>
    </source>
</evidence>
<dbReference type="PANTHER" id="PTHR10680:SF28">
    <property type="entry name" value="SMP-30_GLUCONOLACTONASE_LRE-LIKE REGION DOMAIN-CONTAINING PROTEIN"/>
    <property type="match status" value="1"/>
</dbReference>
<dbReference type="InterPro" id="IPR013083">
    <property type="entry name" value="Znf_RING/FYVE/PHD"/>
</dbReference>
<dbReference type="Pfam" id="PF01436">
    <property type="entry name" value="NHL"/>
    <property type="match status" value="2"/>
</dbReference>
<keyword evidence="3" id="KW-0677">Repeat</keyword>
<dbReference type="SUPFAM" id="SSF49599">
    <property type="entry name" value="TRAF domain-like"/>
    <property type="match status" value="1"/>
</dbReference>
<evidence type="ECO:0000256" key="8">
    <source>
        <dbReference type="PROSITE-ProRule" id="PRU00504"/>
    </source>
</evidence>
<feature type="coiled-coil region" evidence="9">
    <location>
        <begin position="149"/>
        <end position="253"/>
    </location>
</feature>
<reference evidence="11" key="1">
    <citation type="submission" date="2021-02" db="EMBL/GenBank/DDBJ databases">
        <authorList>
            <person name="Nowell W R."/>
        </authorList>
    </citation>
    <scope>NUCLEOTIDE SEQUENCE</scope>
</reference>
<dbReference type="SUPFAM" id="SSF57850">
    <property type="entry name" value="RING/U-box"/>
    <property type="match status" value="1"/>
</dbReference>
<keyword evidence="4 7" id="KW-0863">Zinc-finger</keyword>
<feature type="repeat" description="NHL" evidence="8">
    <location>
        <begin position="431"/>
        <end position="467"/>
    </location>
</feature>
<feature type="repeat" description="NHL" evidence="8">
    <location>
        <begin position="486"/>
        <end position="517"/>
    </location>
</feature>
<name>A0A816CKH4_9BILA</name>
<dbReference type="Pfam" id="PF00097">
    <property type="entry name" value="zf-C3HC4"/>
    <property type="match status" value="1"/>
</dbReference>
<evidence type="ECO:0000259" key="10">
    <source>
        <dbReference type="PROSITE" id="PS50089"/>
    </source>
</evidence>
<dbReference type="Gene3D" id="2.120.10.30">
    <property type="entry name" value="TolB, C-terminal domain"/>
    <property type="match status" value="2"/>
</dbReference>
<dbReference type="CDD" id="cd05819">
    <property type="entry name" value="NHL"/>
    <property type="match status" value="1"/>
</dbReference>
<dbReference type="InterPro" id="IPR018957">
    <property type="entry name" value="Znf_C3HC4_RING-type"/>
</dbReference>
<evidence type="ECO:0000256" key="2">
    <source>
        <dbReference type="ARBA" id="ARBA00022729"/>
    </source>
</evidence>
<protein>
    <recommendedName>
        <fullName evidence="10">RING-type domain-containing protein</fullName>
    </recommendedName>
</protein>
<evidence type="ECO:0000256" key="6">
    <source>
        <dbReference type="ARBA" id="ARBA00023180"/>
    </source>
</evidence>
<feature type="repeat" description="NHL" evidence="8">
    <location>
        <begin position="532"/>
        <end position="568"/>
    </location>
</feature>
<dbReference type="InterPro" id="IPR011042">
    <property type="entry name" value="6-blade_b-propeller_TolB-like"/>
</dbReference>
<proteinExistence type="predicted"/>
<dbReference type="AlphaFoldDB" id="A0A816CKH4"/>
<keyword evidence="9" id="KW-0175">Coiled coil</keyword>
<comment type="caution">
    <text evidence="11">The sequence shown here is derived from an EMBL/GenBank/DDBJ whole genome shotgun (WGS) entry which is preliminary data.</text>
</comment>
<dbReference type="PROSITE" id="PS50089">
    <property type="entry name" value="ZF_RING_2"/>
    <property type="match status" value="1"/>
</dbReference>
<evidence type="ECO:0000256" key="9">
    <source>
        <dbReference type="SAM" id="Coils"/>
    </source>
</evidence>
<keyword evidence="6" id="KW-0325">Glycoprotein</keyword>
<gene>
    <name evidence="11" type="ORF">KQP761_LOCUS24737</name>
</gene>
<dbReference type="SUPFAM" id="SSF63825">
    <property type="entry name" value="YWTD domain"/>
    <property type="match status" value="1"/>
</dbReference>
<dbReference type="Pfam" id="PF02176">
    <property type="entry name" value="zf-TRAF"/>
    <property type="match status" value="1"/>
</dbReference>
<dbReference type="PROSITE" id="PS51125">
    <property type="entry name" value="NHL"/>
    <property type="match status" value="3"/>
</dbReference>
<dbReference type="InterPro" id="IPR001293">
    <property type="entry name" value="Znf_TRAF"/>
</dbReference>
<keyword evidence="5" id="KW-0862">Zinc</keyword>
<evidence type="ECO:0000256" key="4">
    <source>
        <dbReference type="ARBA" id="ARBA00022771"/>
    </source>
</evidence>
<evidence type="ECO:0000313" key="11">
    <source>
        <dbReference type="EMBL" id="CAF1621514.1"/>
    </source>
</evidence>
<evidence type="ECO:0000313" key="12">
    <source>
        <dbReference type="Proteomes" id="UP000663834"/>
    </source>
</evidence>
<dbReference type="InterPro" id="IPR001841">
    <property type="entry name" value="Znf_RING"/>
</dbReference>
<accession>A0A816CKH4</accession>
<dbReference type="Gene3D" id="2.40.10.500">
    <property type="match status" value="1"/>
</dbReference>
<dbReference type="OrthoDB" id="1630758at2759"/>
<keyword evidence="2" id="KW-0732">Signal</keyword>
<dbReference type="EMBL" id="CAJNOW010013492">
    <property type="protein sequence ID" value="CAF1621514.1"/>
    <property type="molecule type" value="Genomic_DNA"/>
</dbReference>
<feature type="domain" description="RING-type" evidence="10">
    <location>
        <begin position="21"/>
        <end position="56"/>
    </location>
</feature>
<dbReference type="Proteomes" id="UP000663834">
    <property type="component" value="Unassembled WGS sequence"/>
</dbReference>